<dbReference type="InterPro" id="IPR003782">
    <property type="entry name" value="SCO1/SenC"/>
</dbReference>
<comment type="caution">
    <text evidence="4">The sequence shown here is derived from an EMBL/GenBank/DDBJ whole genome shotgun (WGS) entry which is preliminary data.</text>
</comment>
<dbReference type="Gene3D" id="3.40.30.10">
    <property type="entry name" value="Glutaredoxin"/>
    <property type="match status" value="1"/>
</dbReference>
<sequence length="386" mass="42536">MVIFGNATRAVSEDDFAGLVDSLAADPVGSAQLSDLLREEHPVYSGRGAATVVRMRGWILLALARAGLSDQALIFVLEELDTGIDAYLVAAAARALRSYSKPNESFAPFVARALNQVRYHDEPVSFESYGEYATSSSGTSAVSELLATLAWLGPNARAILPQLERWRVEPGLPRKLRLDLDRVLQAISATAGGTPSCCGGLPKGGNVSIRTSTARREFESIDSIVMQDQDGKLLKFVDFFRGSPSIVVFFYTRCDNPLKCSLTVAKLARVQALLDAQGLATRIRTAAITYDPEFDRPERLRVYGKDRAVRMDEDHRILRAIEGNDALRAHFQLGVNFVESLVNRHRIELYILDAAGRVAVSFERLHWDEDQVVIRAVETLKKEQGG</sequence>
<evidence type="ECO:0008006" key="6">
    <source>
        <dbReference type="Google" id="ProtNLM"/>
    </source>
</evidence>
<keyword evidence="5" id="KW-1185">Reference proteome</keyword>
<keyword evidence="2" id="KW-0479">Metal-binding</keyword>
<name>A0A844SZT5_9BRAD</name>
<dbReference type="Proteomes" id="UP000449969">
    <property type="component" value="Unassembled WGS sequence"/>
</dbReference>
<reference evidence="4 5" key="1">
    <citation type="submission" date="2019-12" db="EMBL/GenBank/DDBJ databases">
        <title>Draft genome sequences Bradyrhizobium cajani AMBPC1010, Bradyrhizobium pachyrhizi AMBPC1040 and Bradyrhizobium yuanmingense ALSPC3051, three plant growth promoting strains isolated from nodules of Cajanus cajan L. in Dominican Republic.</title>
        <authorList>
            <person name="Flores-Felix J.D."/>
            <person name="Araujo J."/>
            <person name="Diaz-Alcantara C."/>
            <person name="Gonzalez-Andres F."/>
            <person name="Velazquez E."/>
        </authorList>
    </citation>
    <scope>NUCLEOTIDE SEQUENCE [LARGE SCALE GENOMIC DNA]</scope>
    <source>
        <strain evidence="4 5">1010</strain>
    </source>
</reference>
<evidence type="ECO:0000256" key="2">
    <source>
        <dbReference type="PIRSR" id="PIRSR603782-1"/>
    </source>
</evidence>
<organism evidence="4 5">
    <name type="scientific">Bradyrhizobium cajani</name>
    <dbReference type="NCBI Taxonomy" id="1928661"/>
    <lineage>
        <taxon>Bacteria</taxon>
        <taxon>Pseudomonadati</taxon>
        <taxon>Pseudomonadota</taxon>
        <taxon>Alphaproteobacteria</taxon>
        <taxon>Hyphomicrobiales</taxon>
        <taxon>Nitrobacteraceae</taxon>
        <taxon>Bradyrhizobium</taxon>
    </lineage>
</organism>
<dbReference type="AlphaFoldDB" id="A0A844SZT5"/>
<comment type="similarity">
    <text evidence="1">Belongs to the SCO1/2 family.</text>
</comment>
<evidence type="ECO:0000313" key="4">
    <source>
        <dbReference type="EMBL" id="MVT72408.1"/>
    </source>
</evidence>
<protein>
    <recommendedName>
        <fullName evidence="6">SCO family protein</fullName>
    </recommendedName>
</protein>
<dbReference type="RefSeq" id="WP_157328109.1">
    <property type="nucleotide sequence ID" value="NZ_JANADL010000022.1"/>
</dbReference>
<evidence type="ECO:0000256" key="1">
    <source>
        <dbReference type="ARBA" id="ARBA00010996"/>
    </source>
</evidence>
<feature type="disulfide bond" description="Redox-active" evidence="3">
    <location>
        <begin position="254"/>
        <end position="260"/>
    </location>
</feature>
<gene>
    <name evidence="4" type="ORF">GPL20_04685</name>
</gene>
<dbReference type="SUPFAM" id="SSF52833">
    <property type="entry name" value="Thioredoxin-like"/>
    <property type="match status" value="1"/>
</dbReference>
<feature type="binding site" evidence="2">
    <location>
        <position position="260"/>
    </location>
    <ligand>
        <name>Cu cation</name>
        <dbReference type="ChEBI" id="CHEBI:23378"/>
    </ligand>
</feature>
<keyword evidence="3" id="KW-1015">Disulfide bond</keyword>
<feature type="binding site" evidence="2">
    <location>
        <position position="254"/>
    </location>
    <ligand>
        <name>Cu cation</name>
        <dbReference type="ChEBI" id="CHEBI:23378"/>
    </ligand>
</feature>
<dbReference type="OrthoDB" id="8199919at2"/>
<evidence type="ECO:0000313" key="5">
    <source>
        <dbReference type="Proteomes" id="UP000449969"/>
    </source>
</evidence>
<dbReference type="GO" id="GO:0046872">
    <property type="term" value="F:metal ion binding"/>
    <property type="evidence" value="ECO:0007669"/>
    <property type="project" value="UniProtKB-KW"/>
</dbReference>
<keyword evidence="2" id="KW-0186">Copper</keyword>
<accession>A0A844SZT5</accession>
<dbReference type="Pfam" id="PF02630">
    <property type="entry name" value="SCO1-SenC"/>
    <property type="match status" value="1"/>
</dbReference>
<dbReference type="InterPro" id="IPR036249">
    <property type="entry name" value="Thioredoxin-like_sf"/>
</dbReference>
<dbReference type="CDD" id="cd02968">
    <property type="entry name" value="SCO"/>
    <property type="match status" value="1"/>
</dbReference>
<dbReference type="EMBL" id="WQNE01000002">
    <property type="protein sequence ID" value="MVT72408.1"/>
    <property type="molecule type" value="Genomic_DNA"/>
</dbReference>
<evidence type="ECO:0000256" key="3">
    <source>
        <dbReference type="PIRSR" id="PIRSR603782-2"/>
    </source>
</evidence>
<proteinExistence type="inferred from homology"/>